<feature type="domain" description="6-phosphogluconate dehydrogenase NADP-binding" evidence="4">
    <location>
        <begin position="3"/>
        <end position="159"/>
    </location>
</feature>
<evidence type="ECO:0000259" key="4">
    <source>
        <dbReference type="Pfam" id="PF03446"/>
    </source>
</evidence>
<organism evidence="6 7">
    <name type="scientific">Acinetobacter lanii</name>
    <dbReference type="NCBI Taxonomy" id="2715163"/>
    <lineage>
        <taxon>Bacteria</taxon>
        <taxon>Pseudomonadati</taxon>
        <taxon>Pseudomonadota</taxon>
        <taxon>Gammaproteobacteria</taxon>
        <taxon>Moraxellales</taxon>
        <taxon>Moraxellaceae</taxon>
        <taxon>Acinetobacter</taxon>
    </lineage>
</organism>
<dbReference type="RefSeq" id="WP_166327631.1">
    <property type="nucleotide sequence ID" value="NZ_CP049916.1"/>
</dbReference>
<dbReference type="InterPro" id="IPR029154">
    <property type="entry name" value="HIBADH-like_NADP-bd"/>
</dbReference>
<dbReference type="Gene3D" id="1.10.1040.10">
    <property type="entry name" value="N-(1-d-carboxylethyl)-l-norvaline Dehydrogenase, domain 2"/>
    <property type="match status" value="1"/>
</dbReference>
<dbReference type="PRINTS" id="PR00076">
    <property type="entry name" value="6PGDHDRGNASE"/>
</dbReference>
<dbReference type="InterPro" id="IPR013328">
    <property type="entry name" value="6PGD_dom2"/>
</dbReference>
<dbReference type="KEGG" id="alj:G8D99_07955"/>
<dbReference type="InterPro" id="IPR006115">
    <property type="entry name" value="6PGDH_NADP-bd"/>
</dbReference>
<dbReference type="Gene3D" id="3.40.50.720">
    <property type="entry name" value="NAD(P)-binding Rossmann-like Domain"/>
    <property type="match status" value="1"/>
</dbReference>
<keyword evidence="7" id="KW-1185">Reference proteome</keyword>
<reference evidence="6 7" key="1">
    <citation type="submission" date="2020-03" db="EMBL/GenBank/DDBJ databases">
        <authorList>
            <person name="Zhu W."/>
        </authorList>
    </citation>
    <scope>NUCLEOTIDE SEQUENCE [LARGE SCALE GENOMIC DNA]</scope>
    <source>
        <strain evidence="6 7">185</strain>
    </source>
</reference>
<evidence type="ECO:0000313" key="6">
    <source>
        <dbReference type="EMBL" id="QIO10378.1"/>
    </source>
</evidence>
<keyword evidence="1" id="KW-0560">Oxidoreductase</keyword>
<name>A0A6G8S8I9_9GAMM</name>
<feature type="active site" evidence="3">
    <location>
        <position position="170"/>
    </location>
</feature>
<dbReference type="SUPFAM" id="SSF48179">
    <property type="entry name" value="6-phosphogluconate dehydrogenase C-terminal domain-like"/>
    <property type="match status" value="1"/>
</dbReference>
<keyword evidence="2" id="KW-0520">NAD</keyword>
<dbReference type="Pfam" id="PF14833">
    <property type="entry name" value="NAD_binding_11"/>
    <property type="match status" value="1"/>
</dbReference>
<evidence type="ECO:0000313" key="7">
    <source>
        <dbReference type="Proteomes" id="UP000501939"/>
    </source>
</evidence>
<protein>
    <submittedName>
        <fullName evidence="6">NAD(P)-dependent oxidoreductase</fullName>
    </submittedName>
</protein>
<accession>A0A6G8S8I9</accession>
<dbReference type="InterPro" id="IPR008927">
    <property type="entry name" value="6-PGluconate_DH-like_C_sf"/>
</dbReference>
<dbReference type="InterPro" id="IPR006183">
    <property type="entry name" value="Pgluconate_DH"/>
</dbReference>
<dbReference type="PANTHER" id="PTHR43060:SF15">
    <property type="entry name" value="3-HYDROXYISOBUTYRATE DEHYDROGENASE-LIKE 1, MITOCHONDRIAL-RELATED"/>
    <property type="match status" value="1"/>
</dbReference>
<dbReference type="Pfam" id="PF03446">
    <property type="entry name" value="NAD_binding_2"/>
    <property type="match status" value="1"/>
</dbReference>
<dbReference type="PIRSF" id="PIRSF000103">
    <property type="entry name" value="HIBADH"/>
    <property type="match status" value="1"/>
</dbReference>
<dbReference type="SUPFAM" id="SSF51735">
    <property type="entry name" value="NAD(P)-binding Rossmann-fold domains"/>
    <property type="match status" value="1"/>
</dbReference>
<dbReference type="Proteomes" id="UP000501939">
    <property type="component" value="Chromosome"/>
</dbReference>
<dbReference type="GO" id="GO:0051287">
    <property type="term" value="F:NAD binding"/>
    <property type="evidence" value="ECO:0007669"/>
    <property type="project" value="InterPro"/>
</dbReference>
<dbReference type="PANTHER" id="PTHR43060">
    <property type="entry name" value="3-HYDROXYISOBUTYRATE DEHYDROGENASE-LIKE 1, MITOCHONDRIAL-RELATED"/>
    <property type="match status" value="1"/>
</dbReference>
<proteinExistence type="predicted"/>
<dbReference type="InterPro" id="IPR036291">
    <property type="entry name" value="NAD(P)-bd_dom_sf"/>
</dbReference>
<feature type="domain" description="3-hydroxyisobutyrate dehydrogenase-like NAD-binding" evidence="5">
    <location>
        <begin position="164"/>
        <end position="283"/>
    </location>
</feature>
<dbReference type="InterPro" id="IPR015815">
    <property type="entry name" value="HIBADH-related"/>
</dbReference>
<evidence type="ECO:0000256" key="1">
    <source>
        <dbReference type="ARBA" id="ARBA00023002"/>
    </source>
</evidence>
<sequence>MMRIGFVGTGIMGAPMVLNLLKAGYSVKVWNRSASKAEKLRAAGAELSLQLQEVGTDVDVLICMLSDGKTCDEVLFSENGAVSKLKQNTYVVVMSSIPVETAQAQQQKCQALGLNYLDAPVSGGEKGAIEGTLAIMAGGDPEHFEQVKAMLSSMGRPVLVGPAGCGELSKLVNQMIVASTIATVSEGLLLAQQGGADPAKVKEALSGGFADSPILQQHGQRMLNAQFQPGGAAKTQLKDTQTAVNYAQSLDLNLPVISLVNQLFAYLVEAGDGDLDHSSLIRQIQRLNHLELS</sequence>
<evidence type="ECO:0000256" key="2">
    <source>
        <dbReference type="ARBA" id="ARBA00023027"/>
    </source>
</evidence>
<dbReference type="AlphaFoldDB" id="A0A6G8S8I9"/>
<gene>
    <name evidence="6" type="ORF">G8D99_07955</name>
</gene>
<evidence type="ECO:0000259" key="5">
    <source>
        <dbReference type="Pfam" id="PF14833"/>
    </source>
</evidence>
<dbReference type="GO" id="GO:0004616">
    <property type="term" value="F:phosphogluconate dehydrogenase (decarboxylating) activity"/>
    <property type="evidence" value="ECO:0007669"/>
    <property type="project" value="InterPro"/>
</dbReference>
<evidence type="ECO:0000256" key="3">
    <source>
        <dbReference type="PIRSR" id="PIRSR000103-1"/>
    </source>
</evidence>
<dbReference type="GO" id="GO:0050661">
    <property type="term" value="F:NADP binding"/>
    <property type="evidence" value="ECO:0007669"/>
    <property type="project" value="InterPro"/>
</dbReference>
<dbReference type="EMBL" id="CP049916">
    <property type="protein sequence ID" value="QIO10378.1"/>
    <property type="molecule type" value="Genomic_DNA"/>
</dbReference>